<dbReference type="Proteomes" id="UP000183144">
    <property type="component" value="Unassembled WGS sequence"/>
</dbReference>
<evidence type="ECO:0000313" key="6">
    <source>
        <dbReference type="EMBL" id="OIN89718.1"/>
    </source>
</evidence>
<evidence type="ECO:0000256" key="4">
    <source>
        <dbReference type="ARBA" id="ARBA00022803"/>
    </source>
</evidence>
<dbReference type="InterPro" id="IPR037919">
    <property type="entry name" value="OGT"/>
</dbReference>
<dbReference type="GO" id="GO:0006493">
    <property type="term" value="P:protein O-linked glycosylation"/>
    <property type="evidence" value="ECO:0007669"/>
    <property type="project" value="InterPro"/>
</dbReference>
<dbReference type="STRING" id="1805034.AUJ59_00860"/>
<accession>A0A1J4RUW3</accession>
<dbReference type="PANTHER" id="PTHR44366">
    <property type="entry name" value="UDP-N-ACETYLGLUCOSAMINE--PEPTIDE N-ACETYLGLUCOSAMINYLTRANSFERASE 110 KDA SUBUNIT"/>
    <property type="match status" value="1"/>
</dbReference>
<keyword evidence="2" id="KW-0808">Transferase</keyword>
<comment type="pathway">
    <text evidence="1">Protein modification; protein glycosylation.</text>
</comment>
<organism evidence="6 7">
    <name type="scientific">Candidatus Beckwithbacteria bacterium CG1_02_47_37</name>
    <dbReference type="NCBI Taxonomy" id="1805034"/>
    <lineage>
        <taxon>Bacteria</taxon>
        <taxon>Candidatus Beckwithiibacteriota</taxon>
    </lineage>
</organism>
<dbReference type="Gene3D" id="3.40.50.2000">
    <property type="entry name" value="Glycogen Phosphorylase B"/>
    <property type="match status" value="1"/>
</dbReference>
<keyword evidence="3" id="KW-0677">Repeat</keyword>
<dbReference type="PANTHER" id="PTHR44366:SF1">
    <property type="entry name" value="UDP-N-ACETYLGLUCOSAMINE--PEPTIDE N-ACETYLGLUCOSAMINYLTRANSFERASE 110 KDA SUBUNIT"/>
    <property type="match status" value="1"/>
</dbReference>
<sequence length="169" mass="18877">MWLYEKMALASENLKKEAKKAGVDPDRLIFAGNLPKEEHLARIKLADLSLDTFTYNGHTTTSDCLWAGVPVVTLKGNHFASRVSASLLTAIGLPELITHSPEEYEKLAIDLASSPKKLATIHESLILNRESCPLFDTKKFTTNLEKAYQLIWNNYLSGKNPQHIVVVDQ</sequence>
<dbReference type="GO" id="GO:0097363">
    <property type="term" value="F:protein O-acetylglucosaminyltransferase activity"/>
    <property type="evidence" value="ECO:0007669"/>
    <property type="project" value="TreeGrafter"/>
</dbReference>
<evidence type="ECO:0000256" key="2">
    <source>
        <dbReference type="ARBA" id="ARBA00022679"/>
    </source>
</evidence>
<evidence type="ECO:0000259" key="5">
    <source>
        <dbReference type="Pfam" id="PF13844"/>
    </source>
</evidence>
<evidence type="ECO:0000256" key="1">
    <source>
        <dbReference type="ARBA" id="ARBA00004922"/>
    </source>
</evidence>
<protein>
    <recommendedName>
        <fullName evidence="5">O-GlcNAc transferase C-terminal domain-containing protein</fullName>
    </recommendedName>
</protein>
<evidence type="ECO:0000256" key="3">
    <source>
        <dbReference type="ARBA" id="ARBA00022737"/>
    </source>
</evidence>
<dbReference type="InterPro" id="IPR029489">
    <property type="entry name" value="OGT/SEC/SPY_C"/>
</dbReference>
<dbReference type="AlphaFoldDB" id="A0A1J4RUW3"/>
<reference evidence="6 7" key="1">
    <citation type="journal article" date="2016" name="Environ. Microbiol.">
        <title>Genomic resolution of a cold subsurface aquifer community provides metabolic insights for novel microbes adapted to high CO concentrations.</title>
        <authorList>
            <person name="Probst A.J."/>
            <person name="Castelle C.J."/>
            <person name="Singh A."/>
            <person name="Brown C.T."/>
            <person name="Anantharaman K."/>
            <person name="Sharon I."/>
            <person name="Hug L.A."/>
            <person name="Burstein D."/>
            <person name="Emerson J.B."/>
            <person name="Thomas B.C."/>
            <person name="Banfield J.F."/>
        </authorList>
    </citation>
    <scope>NUCLEOTIDE SEQUENCE [LARGE SCALE GENOMIC DNA]</scope>
    <source>
        <strain evidence="6">CG1_02_47_37</strain>
    </source>
</reference>
<gene>
    <name evidence="6" type="ORF">AUJ59_00860</name>
</gene>
<dbReference type="Pfam" id="PF13844">
    <property type="entry name" value="Glyco_transf_41"/>
    <property type="match status" value="1"/>
</dbReference>
<name>A0A1J4RUW3_9BACT</name>
<proteinExistence type="predicted"/>
<keyword evidence="4" id="KW-0802">TPR repeat</keyword>
<comment type="caution">
    <text evidence="6">The sequence shown here is derived from an EMBL/GenBank/DDBJ whole genome shotgun (WGS) entry which is preliminary data.</text>
</comment>
<dbReference type="EMBL" id="MNUI01000018">
    <property type="protein sequence ID" value="OIN89718.1"/>
    <property type="molecule type" value="Genomic_DNA"/>
</dbReference>
<evidence type="ECO:0000313" key="7">
    <source>
        <dbReference type="Proteomes" id="UP000183144"/>
    </source>
</evidence>
<feature type="domain" description="O-GlcNAc transferase C-terminal" evidence="5">
    <location>
        <begin position="1"/>
        <end position="144"/>
    </location>
</feature>